<name>A0A0E0D432_9ORYZ</name>
<dbReference type="EnsemblPlants" id="OMERI03G24580.1">
    <property type="protein sequence ID" value="OMERI03G24580.1"/>
    <property type="gene ID" value="OMERI03G24580"/>
</dbReference>
<reference evidence="2" key="1">
    <citation type="submission" date="2015-04" db="UniProtKB">
        <authorList>
            <consortium name="EnsemblPlants"/>
        </authorList>
    </citation>
    <scope>IDENTIFICATION</scope>
</reference>
<keyword evidence="1" id="KW-0732">Signal</keyword>
<reference evidence="2" key="2">
    <citation type="submission" date="2018-05" db="EMBL/GenBank/DDBJ databases">
        <title>OmerRS3 (Oryza meridionalis Reference Sequence Version 3).</title>
        <authorList>
            <person name="Zhang J."/>
            <person name="Kudrna D."/>
            <person name="Lee S."/>
            <person name="Talag J."/>
            <person name="Welchert J."/>
            <person name="Wing R.A."/>
        </authorList>
    </citation>
    <scope>NUCLEOTIDE SEQUENCE [LARGE SCALE GENOMIC DNA]</scope>
    <source>
        <strain evidence="2">cv. OR44</strain>
    </source>
</reference>
<evidence type="ECO:0000313" key="3">
    <source>
        <dbReference type="Proteomes" id="UP000008021"/>
    </source>
</evidence>
<dbReference type="Gramene" id="OMERI03G24580.1">
    <property type="protein sequence ID" value="OMERI03G24580.1"/>
    <property type="gene ID" value="OMERI03G24580"/>
</dbReference>
<feature type="chain" id="PRO_5002356666" description="F-box associated domain-containing protein" evidence="1">
    <location>
        <begin position="22"/>
        <end position="77"/>
    </location>
</feature>
<feature type="signal peptide" evidence="1">
    <location>
        <begin position="1"/>
        <end position="21"/>
    </location>
</feature>
<dbReference type="PANTHER" id="PTHR34591:SF32">
    <property type="entry name" value="OS03G0653100 PROTEIN"/>
    <property type="match status" value="1"/>
</dbReference>
<evidence type="ECO:0000256" key="1">
    <source>
        <dbReference type="SAM" id="SignalP"/>
    </source>
</evidence>
<keyword evidence="3" id="KW-1185">Reference proteome</keyword>
<evidence type="ECO:0000313" key="2">
    <source>
        <dbReference type="EnsemblPlants" id="OMERI03G24580.1"/>
    </source>
</evidence>
<protein>
    <recommendedName>
        <fullName evidence="4">F-box associated domain-containing protein</fullName>
    </recommendedName>
</protein>
<organism evidence="2">
    <name type="scientific">Oryza meridionalis</name>
    <dbReference type="NCBI Taxonomy" id="40149"/>
    <lineage>
        <taxon>Eukaryota</taxon>
        <taxon>Viridiplantae</taxon>
        <taxon>Streptophyta</taxon>
        <taxon>Embryophyta</taxon>
        <taxon>Tracheophyta</taxon>
        <taxon>Spermatophyta</taxon>
        <taxon>Magnoliopsida</taxon>
        <taxon>Liliopsida</taxon>
        <taxon>Poales</taxon>
        <taxon>Poaceae</taxon>
        <taxon>BOP clade</taxon>
        <taxon>Oryzoideae</taxon>
        <taxon>Oryzeae</taxon>
        <taxon>Oryzinae</taxon>
        <taxon>Oryza</taxon>
    </lineage>
</organism>
<dbReference type="AlphaFoldDB" id="A0A0E0D432"/>
<dbReference type="Proteomes" id="UP000008021">
    <property type="component" value="Chromosome 3"/>
</dbReference>
<dbReference type="PANTHER" id="PTHR34591">
    <property type="entry name" value="OS03G0653100 PROTEIN-RELATED"/>
    <property type="match status" value="1"/>
</dbReference>
<accession>A0A0E0D432</accession>
<proteinExistence type="predicted"/>
<sequence length="77" mass="8985">MGHCNGLLLLFSLLVVNPATRRWVSLPLLPCHFPELEFGFFDKECIVFDPTISPHYEVFKILFVNTGWYSVERWIPS</sequence>
<evidence type="ECO:0008006" key="4">
    <source>
        <dbReference type="Google" id="ProtNLM"/>
    </source>
</evidence>
<dbReference type="HOGENOM" id="CLU_2642410_0_0_1"/>